<gene>
    <name evidence="2" type="ORF">TorRG33x02_276870</name>
</gene>
<dbReference type="PANTHER" id="PTHR31791:SF47">
    <property type="entry name" value="INACTIVE FRIGIDA-LIKE PROTEIN 2"/>
    <property type="match status" value="1"/>
</dbReference>
<dbReference type="AlphaFoldDB" id="A0A2P5CQ34"/>
<reference evidence="3" key="1">
    <citation type="submission" date="2016-06" db="EMBL/GenBank/DDBJ databases">
        <title>Parallel loss of symbiosis genes in relatives of nitrogen-fixing non-legume Parasponia.</title>
        <authorList>
            <person name="Van Velzen R."/>
            <person name="Holmer R."/>
            <person name="Bu F."/>
            <person name="Rutten L."/>
            <person name="Van Zeijl A."/>
            <person name="Liu W."/>
            <person name="Santuari L."/>
            <person name="Cao Q."/>
            <person name="Sharma T."/>
            <person name="Shen D."/>
            <person name="Roswanjaya Y."/>
            <person name="Wardhani T."/>
            <person name="Kalhor M.S."/>
            <person name="Jansen J."/>
            <person name="Van den Hoogen J."/>
            <person name="Gungor B."/>
            <person name="Hartog M."/>
            <person name="Hontelez J."/>
            <person name="Verver J."/>
            <person name="Yang W.-C."/>
            <person name="Schijlen E."/>
            <person name="Repin R."/>
            <person name="Schilthuizen M."/>
            <person name="Schranz E."/>
            <person name="Heidstra R."/>
            <person name="Miyata K."/>
            <person name="Fedorova E."/>
            <person name="Kohlen W."/>
            <person name="Bisseling T."/>
            <person name="Smit S."/>
            <person name="Geurts R."/>
        </authorList>
    </citation>
    <scope>NUCLEOTIDE SEQUENCE [LARGE SCALE GENOMIC DNA]</scope>
    <source>
        <strain evidence="3">cv. RG33-2</strain>
    </source>
</reference>
<feature type="coiled-coil region" evidence="1">
    <location>
        <begin position="35"/>
        <end position="83"/>
    </location>
</feature>
<evidence type="ECO:0000313" key="2">
    <source>
        <dbReference type="EMBL" id="PON63143.1"/>
    </source>
</evidence>
<dbReference type="PANTHER" id="PTHR31791">
    <property type="entry name" value="FRIGIDA-LIKE PROTEIN 3-RELATED"/>
    <property type="match status" value="1"/>
</dbReference>
<keyword evidence="1" id="KW-0175">Coiled coil</keyword>
<accession>A0A2P5CQ34</accession>
<name>A0A2P5CQ34_TREOI</name>
<evidence type="ECO:0000313" key="3">
    <source>
        <dbReference type="Proteomes" id="UP000237000"/>
    </source>
</evidence>
<keyword evidence="3" id="KW-1185">Reference proteome</keyword>
<evidence type="ECO:0008006" key="4">
    <source>
        <dbReference type="Google" id="ProtNLM"/>
    </source>
</evidence>
<dbReference type="Proteomes" id="UP000237000">
    <property type="component" value="Unassembled WGS sequence"/>
</dbReference>
<organism evidence="2 3">
    <name type="scientific">Trema orientale</name>
    <name type="common">Charcoal tree</name>
    <name type="synonym">Celtis orientalis</name>
    <dbReference type="NCBI Taxonomy" id="63057"/>
    <lineage>
        <taxon>Eukaryota</taxon>
        <taxon>Viridiplantae</taxon>
        <taxon>Streptophyta</taxon>
        <taxon>Embryophyta</taxon>
        <taxon>Tracheophyta</taxon>
        <taxon>Spermatophyta</taxon>
        <taxon>Magnoliopsida</taxon>
        <taxon>eudicotyledons</taxon>
        <taxon>Gunneridae</taxon>
        <taxon>Pentapetalae</taxon>
        <taxon>rosids</taxon>
        <taxon>fabids</taxon>
        <taxon>Rosales</taxon>
        <taxon>Cannabaceae</taxon>
        <taxon>Trema</taxon>
    </lineage>
</organism>
<protein>
    <recommendedName>
        <fullName evidence="4">FRIGIDA-like protein</fullName>
    </recommendedName>
</protein>
<dbReference type="EMBL" id="JXTC01000340">
    <property type="protein sequence ID" value="PON63143.1"/>
    <property type="molecule type" value="Genomic_DNA"/>
</dbReference>
<dbReference type="InParanoid" id="A0A2P5CQ34"/>
<sequence>MQFNKQLDSRLEQLNGIESLSGELSEELEAKAKHVESLNSLIQKYSKELEVKENEHIAIQISIQEKEREFDRIEKSISRDAEKLDLLEESVKLKFQEFQGMWKKFDEKELDLKAEKLKGLQKSINECEQKTKLEEGKLNSIQSSIEKCSNEFKLEEKQLLIVRKLKEKSCDSLQKSCGSVRILVDRFAHEIEMKERKFQSSVESREEVLESELEDIDLIDQKVNECLRKAEEKVKDAASLQRLVEERFHELEVKEREFERRVKEFKLSQQGLFGKSAELGFKEKSNVLHSVINIEQEQTPISLASHQSCIRKENDLFGLLNKHLESYDLVCREIFAVLQTSSTPDGLVLDAMQGICHLVSNRKDKEFDGTVIRSSVLLLGLLMKNFSKN</sequence>
<evidence type="ECO:0000256" key="1">
    <source>
        <dbReference type="SAM" id="Coils"/>
    </source>
</evidence>
<dbReference type="STRING" id="63057.A0A2P5CQ34"/>
<comment type="caution">
    <text evidence="2">The sequence shown here is derived from an EMBL/GenBank/DDBJ whole genome shotgun (WGS) entry which is preliminary data.</text>
</comment>
<proteinExistence type="predicted"/>